<dbReference type="PANTHER" id="PTHR47691:SF3">
    <property type="entry name" value="HTH-TYPE TRANSCRIPTIONAL REGULATOR RV0890C-RELATED"/>
    <property type="match status" value="1"/>
</dbReference>
<dbReference type="Gene3D" id="1.25.40.10">
    <property type="entry name" value="Tetratricopeptide repeat domain"/>
    <property type="match status" value="1"/>
</dbReference>
<sequence>MGSGGDLATSGGTTTWARHDLVRELGQVRERGIMRVDSPNPDLRPRELPILRTVAHRWDPSRRSFANKLLDLVREAVSEIPDGLAKEAAKRLYGLDSDPTFPRPSQWRTEARKMFPLLGADEWRKGTELEILGLVAGNVEVLVADERRVEPGAWRPIRALPRSTRLVGRDAELRQLVEACGPEREHMPLCFLHGMAGVGKTALAVTAAHLLANRYDDGQLYLNLHGFTAGREPLTAYEALGALLRQVDVTTPLPQDVDERSALWRRHLSGRRVVLVLDNAVSAEQLEPLLPGTPTCAVLATSRRHLDAVDHSWELTVDSLAPDDAVELLRSALPADHRIGQVHELRRIADACGRLPLALHITARHIHRRPREPLAGLAQGMASSPVRRSRVVDKHGAISNALLASYHRVDPRDREVLRLVSVLPGVAFTTGVVSAVCRLDGDEAEGVLDGLYEDHLVENPAPGVYQLHDLVRDFLRRLAFADPGSAGLRRVLTDLARHYARRLAEVVPLLYPAGAATADPASNDPATTDPLDPASARTWLDVERDGIVATIEALAREGEDDAVVELAALVAQDLCTRGHLRSALTVHRLAIGAAADDGRRAGAEEDLGVVHLEIGDFPEALRCFRAALGFRARSGDRAGAARLLNRIGFTHERTGEYASAEAALAESLEFSDAEDLATRAQTLHSMGAVRWRQANYEGALECFWPALRIRRRLGDRHGQGRTLNNIGFTFHRLGRQRRALAFLRHAWRLAGETDDVPASATILNNFGFVLAGTGHCDAGLAFAREGLGTARRIGTQYEEGRALWGIGVNLGGLGRREEAEAHLREALAIFAELRVPEARAVADEVRASLAGSVLALPDGEADQALTP</sequence>
<dbReference type="PROSITE" id="PS50005">
    <property type="entry name" value="TPR"/>
    <property type="match status" value="1"/>
</dbReference>
<dbReference type="PRINTS" id="PR00364">
    <property type="entry name" value="DISEASERSIST"/>
</dbReference>
<reference evidence="4" key="1">
    <citation type="journal article" date="2021" name="Curr. Microbiol.">
        <title>Complete genome of nocamycin-producing strain Saccharothrix syringae NRRL B-16468 reveals the biosynthetic potential for secondary metabolites.</title>
        <authorList>
            <person name="Mo X."/>
            <person name="Yang S."/>
        </authorList>
    </citation>
    <scope>NUCLEOTIDE SEQUENCE [LARGE SCALE GENOMIC DNA]</scope>
    <source>
        <strain evidence="4">ATCC 51364 / DSM 43886 / JCM 6844 / KCTC 9398 / NBRC 14523 / NRRL B-16468 / INA 2240</strain>
    </source>
</reference>
<proteinExistence type="predicted"/>
<feature type="domain" description="Orc1-like AAA ATPase" evidence="2">
    <location>
        <begin position="165"/>
        <end position="283"/>
    </location>
</feature>
<dbReference type="Pfam" id="PF13191">
    <property type="entry name" value="AAA_16"/>
    <property type="match status" value="1"/>
</dbReference>
<dbReference type="InterPro" id="IPR011990">
    <property type="entry name" value="TPR-like_helical_dom_sf"/>
</dbReference>
<dbReference type="EMBL" id="CP034550">
    <property type="protein sequence ID" value="QFZ17382.1"/>
    <property type="molecule type" value="Genomic_DNA"/>
</dbReference>
<dbReference type="PANTHER" id="PTHR47691">
    <property type="entry name" value="REGULATOR-RELATED"/>
    <property type="match status" value="1"/>
</dbReference>
<dbReference type="Pfam" id="PF13424">
    <property type="entry name" value="TPR_12"/>
    <property type="match status" value="2"/>
</dbReference>
<dbReference type="SUPFAM" id="SSF52540">
    <property type="entry name" value="P-loop containing nucleoside triphosphate hydrolases"/>
    <property type="match status" value="1"/>
</dbReference>
<organism evidence="3 4">
    <name type="scientific">Saccharothrix syringae</name>
    <name type="common">Nocardiopsis syringae</name>
    <dbReference type="NCBI Taxonomy" id="103733"/>
    <lineage>
        <taxon>Bacteria</taxon>
        <taxon>Bacillati</taxon>
        <taxon>Actinomycetota</taxon>
        <taxon>Actinomycetes</taxon>
        <taxon>Pseudonocardiales</taxon>
        <taxon>Pseudonocardiaceae</taxon>
        <taxon>Saccharothrix</taxon>
    </lineage>
</organism>
<name>A0A5Q0GVK1_SACSY</name>
<evidence type="ECO:0000259" key="2">
    <source>
        <dbReference type="Pfam" id="PF13191"/>
    </source>
</evidence>
<dbReference type="Gene3D" id="3.40.50.300">
    <property type="entry name" value="P-loop containing nucleotide triphosphate hydrolases"/>
    <property type="match status" value="1"/>
</dbReference>
<keyword evidence="1" id="KW-0802">TPR repeat</keyword>
<dbReference type="OrthoDB" id="7628974at2"/>
<evidence type="ECO:0000313" key="4">
    <source>
        <dbReference type="Proteomes" id="UP000325787"/>
    </source>
</evidence>
<dbReference type="RefSeq" id="WP_153277932.1">
    <property type="nucleotide sequence ID" value="NZ_CP034550.1"/>
</dbReference>
<dbReference type="Proteomes" id="UP000325787">
    <property type="component" value="Chromosome"/>
</dbReference>
<dbReference type="InterPro" id="IPR041664">
    <property type="entry name" value="AAA_16"/>
</dbReference>
<accession>A0A5Q0GVK1</accession>
<feature type="repeat" description="TPR" evidence="1">
    <location>
        <begin position="601"/>
        <end position="634"/>
    </location>
</feature>
<dbReference type="KEGG" id="ssyi:EKG83_07760"/>
<dbReference type="SMART" id="SM00028">
    <property type="entry name" value="TPR"/>
    <property type="match status" value="5"/>
</dbReference>
<keyword evidence="4" id="KW-1185">Reference proteome</keyword>
<dbReference type="InterPro" id="IPR019734">
    <property type="entry name" value="TPR_rpt"/>
</dbReference>
<evidence type="ECO:0000256" key="1">
    <source>
        <dbReference type="PROSITE-ProRule" id="PRU00339"/>
    </source>
</evidence>
<protein>
    <submittedName>
        <fullName evidence="3">Tetratricopeptide repeat protein</fullName>
    </submittedName>
</protein>
<dbReference type="InterPro" id="IPR027417">
    <property type="entry name" value="P-loop_NTPase"/>
</dbReference>
<dbReference type="AlphaFoldDB" id="A0A5Q0GVK1"/>
<evidence type="ECO:0000313" key="3">
    <source>
        <dbReference type="EMBL" id="QFZ17382.1"/>
    </source>
</evidence>
<dbReference type="SUPFAM" id="SSF48452">
    <property type="entry name" value="TPR-like"/>
    <property type="match status" value="2"/>
</dbReference>
<gene>
    <name evidence="3" type="ORF">EKG83_07760</name>
</gene>